<evidence type="ECO:0000256" key="1">
    <source>
        <dbReference type="SAM" id="MobiDB-lite"/>
    </source>
</evidence>
<accession>A0A1C6VW61</accession>
<keyword evidence="3" id="KW-1185">Reference proteome</keyword>
<protein>
    <submittedName>
        <fullName evidence="2">Uncharacterized protein</fullName>
    </submittedName>
</protein>
<dbReference type="RefSeq" id="WP_091105747.1">
    <property type="nucleotide sequence ID" value="NZ_FMHZ01000002.1"/>
</dbReference>
<dbReference type="EMBL" id="FMHZ01000002">
    <property type="protein sequence ID" value="SCL70535.1"/>
    <property type="molecule type" value="Genomic_DNA"/>
</dbReference>
<evidence type="ECO:0000313" key="3">
    <source>
        <dbReference type="Proteomes" id="UP000199001"/>
    </source>
</evidence>
<reference evidence="3" key="1">
    <citation type="submission" date="2016-06" db="EMBL/GenBank/DDBJ databases">
        <authorList>
            <person name="Varghese N."/>
            <person name="Submissions Spin"/>
        </authorList>
    </citation>
    <scope>NUCLEOTIDE SEQUENCE [LARGE SCALE GENOMIC DNA]</scope>
    <source>
        <strain evidence="3">DSM 43903</strain>
    </source>
</reference>
<evidence type="ECO:0000313" key="2">
    <source>
        <dbReference type="EMBL" id="SCL70535.1"/>
    </source>
</evidence>
<name>A0A1C6VW61_9ACTN</name>
<dbReference type="AlphaFoldDB" id="A0A1C6VW61"/>
<feature type="region of interest" description="Disordered" evidence="1">
    <location>
        <begin position="1"/>
        <end position="45"/>
    </location>
</feature>
<proteinExistence type="predicted"/>
<organism evidence="2 3">
    <name type="scientific">Micromonospora citrea</name>
    <dbReference type="NCBI Taxonomy" id="47855"/>
    <lineage>
        <taxon>Bacteria</taxon>
        <taxon>Bacillati</taxon>
        <taxon>Actinomycetota</taxon>
        <taxon>Actinomycetes</taxon>
        <taxon>Micromonosporales</taxon>
        <taxon>Micromonosporaceae</taxon>
        <taxon>Micromonospora</taxon>
    </lineage>
</organism>
<gene>
    <name evidence="2" type="ORF">GA0070606_5430</name>
</gene>
<feature type="compositionally biased region" description="Basic residues" evidence="1">
    <location>
        <begin position="1"/>
        <end position="17"/>
    </location>
</feature>
<sequence length="68" mass="7434">MTAPAGHRRWSRWLHRRSTPDRRASVPEAGARPTTPAAPPSWNGPTVILSTAVLTTPAQRWRGNGGRP</sequence>
<dbReference type="Proteomes" id="UP000199001">
    <property type="component" value="Unassembled WGS sequence"/>
</dbReference>
<dbReference type="STRING" id="47855.GA0070606_5430"/>